<dbReference type="AlphaFoldDB" id="A0A344J8A0"/>
<dbReference type="OrthoDB" id="9772909at2"/>
<evidence type="ECO:0000313" key="4">
    <source>
        <dbReference type="EMBL" id="AXA85260.1"/>
    </source>
</evidence>
<organism evidence="4 5">
    <name type="scientific">Solilutibacter oculi</name>
    <dbReference type="NCBI Taxonomy" id="2698682"/>
    <lineage>
        <taxon>Bacteria</taxon>
        <taxon>Pseudomonadati</taxon>
        <taxon>Pseudomonadota</taxon>
        <taxon>Gammaproteobacteria</taxon>
        <taxon>Lysobacterales</taxon>
        <taxon>Lysobacteraceae</taxon>
        <taxon>Solilutibacter</taxon>
    </lineage>
</organism>
<evidence type="ECO:0000256" key="1">
    <source>
        <dbReference type="ARBA" id="ARBA00007613"/>
    </source>
</evidence>
<dbReference type="Pfam" id="PF02321">
    <property type="entry name" value="OEP"/>
    <property type="match status" value="1"/>
</dbReference>
<accession>A0A344J8A0</accession>
<keyword evidence="3" id="KW-0732">Signal</keyword>
<dbReference type="GO" id="GO:0015562">
    <property type="term" value="F:efflux transmembrane transporter activity"/>
    <property type="evidence" value="ECO:0007669"/>
    <property type="project" value="InterPro"/>
</dbReference>
<reference evidence="5" key="1">
    <citation type="submission" date="2018-05" db="EMBL/GenBank/DDBJ databases">
        <title>Luteimonas pekinense sp. nov., isolated from human Meibomian gland secretions, Beijing, China.</title>
        <authorList>
            <person name="Wen T."/>
            <person name="Bai H."/>
            <person name="Lv H."/>
        </authorList>
    </citation>
    <scope>NUCLEOTIDE SEQUENCE [LARGE SCALE GENOMIC DNA]</scope>
    <source>
        <strain evidence="5">83-4</strain>
    </source>
</reference>
<dbReference type="EMBL" id="CP029556">
    <property type="protein sequence ID" value="AXA85260.1"/>
    <property type="molecule type" value="Genomic_DNA"/>
</dbReference>
<dbReference type="Gene3D" id="1.20.1600.10">
    <property type="entry name" value="Outer membrane efflux proteins (OEP)"/>
    <property type="match status" value="1"/>
</dbReference>
<dbReference type="PANTHER" id="PTHR30203">
    <property type="entry name" value="OUTER MEMBRANE CATION EFFLUX PROTEIN"/>
    <property type="match status" value="1"/>
</dbReference>
<keyword evidence="5" id="KW-1185">Reference proteome</keyword>
<dbReference type="KEGG" id="lue:DCD74_11770"/>
<dbReference type="InterPro" id="IPR010131">
    <property type="entry name" value="MdtP/NodT-like"/>
</dbReference>
<dbReference type="PANTHER" id="PTHR30203:SF24">
    <property type="entry name" value="BLR4935 PROTEIN"/>
    <property type="match status" value="1"/>
</dbReference>
<name>A0A344J8A0_9GAMM</name>
<evidence type="ECO:0008006" key="6">
    <source>
        <dbReference type="Google" id="ProtNLM"/>
    </source>
</evidence>
<proteinExistence type="inferred from homology"/>
<dbReference type="SUPFAM" id="SSF56954">
    <property type="entry name" value="Outer membrane efflux proteins (OEP)"/>
    <property type="match status" value="1"/>
</dbReference>
<comment type="similarity">
    <text evidence="1">Belongs to the outer membrane factor (OMF) (TC 1.B.17) family.</text>
</comment>
<sequence length="410" mass="44173">MFSLHRCRVRCLLALTLLCWAAVGHAQQRLTAQEAVELAWSQGHLQAELEAGVASARGELVSARTWSNPTLSVDREELRDGPSQPGSETSVMLSQPFELGGRRGARIRAAEAGVTAAQAEAAHERVRLRGDVLRDYYAAAAAERRMQAQDKISAGLASLADVAGKRHRAGDLSGYESRRIAQASAQSQARRTQAAAEGRAARIRLAGWVGDIALSAELDDAITLPVVSADTDIRSAELDALDARRVHAEAQAVAARHPALPVTIGIGSKRIREGGITDDALMLEVGLPLPIFDRNQGERARTSAEAQRADAKYQRALVQTRARRTAALQEAQQLSESARRMQAEMVPEAARLTTIARSSFAEGELDLVGLLDAYDAEAGVIDQALEQQARALDALLELERMSPTTHTTHP</sequence>
<dbReference type="RefSeq" id="WP_112927467.1">
    <property type="nucleotide sequence ID" value="NZ_CP029556.1"/>
</dbReference>
<evidence type="ECO:0000256" key="3">
    <source>
        <dbReference type="SAM" id="SignalP"/>
    </source>
</evidence>
<feature type="region of interest" description="Disordered" evidence="2">
    <location>
        <begin position="71"/>
        <end position="91"/>
    </location>
</feature>
<dbReference type="Proteomes" id="UP000251842">
    <property type="component" value="Chromosome"/>
</dbReference>
<evidence type="ECO:0000313" key="5">
    <source>
        <dbReference type="Proteomes" id="UP000251842"/>
    </source>
</evidence>
<protein>
    <recommendedName>
        <fullName evidence="6">TolC family protein</fullName>
    </recommendedName>
</protein>
<feature type="chain" id="PRO_5016896885" description="TolC family protein" evidence="3">
    <location>
        <begin position="27"/>
        <end position="410"/>
    </location>
</feature>
<dbReference type="InterPro" id="IPR003423">
    <property type="entry name" value="OMP_efflux"/>
</dbReference>
<gene>
    <name evidence="4" type="ORF">DCD74_11770</name>
</gene>
<evidence type="ECO:0000256" key="2">
    <source>
        <dbReference type="SAM" id="MobiDB-lite"/>
    </source>
</evidence>
<feature type="signal peptide" evidence="3">
    <location>
        <begin position="1"/>
        <end position="26"/>
    </location>
</feature>